<dbReference type="CDD" id="cd16147">
    <property type="entry name" value="G6S"/>
    <property type="match status" value="1"/>
</dbReference>
<feature type="region of interest" description="Disordered" evidence="5">
    <location>
        <begin position="394"/>
        <end position="420"/>
    </location>
</feature>
<dbReference type="Proteomes" id="UP001151002">
    <property type="component" value="Unassembled WGS sequence"/>
</dbReference>
<dbReference type="RefSeq" id="WP_267560079.1">
    <property type="nucleotide sequence ID" value="NZ_JAPNTZ010000001.1"/>
</dbReference>
<evidence type="ECO:0000256" key="2">
    <source>
        <dbReference type="ARBA" id="ARBA00022729"/>
    </source>
</evidence>
<dbReference type="Gene3D" id="3.40.720.10">
    <property type="entry name" value="Alkaline Phosphatase, subunit A"/>
    <property type="match status" value="1"/>
</dbReference>
<keyword evidence="3" id="KW-0378">Hydrolase</keyword>
<feature type="compositionally biased region" description="Low complexity" evidence="5">
    <location>
        <begin position="399"/>
        <end position="420"/>
    </location>
</feature>
<keyword evidence="9" id="KW-1185">Reference proteome</keyword>
<dbReference type="PROSITE" id="PS51257">
    <property type="entry name" value="PROKAR_LIPOPROTEIN"/>
    <property type="match status" value="1"/>
</dbReference>
<gene>
    <name evidence="8" type="ORF">OWR29_00030</name>
</gene>
<dbReference type="PIRSF" id="PIRSF036666">
    <property type="entry name" value="G6S"/>
    <property type="match status" value="1"/>
</dbReference>
<evidence type="ECO:0000259" key="7">
    <source>
        <dbReference type="Pfam" id="PF00884"/>
    </source>
</evidence>
<evidence type="ECO:0000313" key="9">
    <source>
        <dbReference type="Proteomes" id="UP001151002"/>
    </source>
</evidence>
<keyword evidence="4" id="KW-0325">Glycoprotein</keyword>
<feature type="domain" description="Sulfatase N-terminal" evidence="7">
    <location>
        <begin position="39"/>
        <end position="359"/>
    </location>
</feature>
<dbReference type="PANTHER" id="PTHR43108">
    <property type="entry name" value="N-ACETYLGLUCOSAMINE-6-SULFATASE FAMILY MEMBER"/>
    <property type="match status" value="1"/>
</dbReference>
<dbReference type="PANTHER" id="PTHR43108:SF8">
    <property type="entry name" value="SD21168P"/>
    <property type="match status" value="1"/>
</dbReference>
<dbReference type="InterPro" id="IPR012251">
    <property type="entry name" value="GlcNAc_6-SO4ase"/>
</dbReference>
<dbReference type="PROSITE" id="PS00523">
    <property type="entry name" value="SULFATASE_1"/>
    <property type="match status" value="1"/>
</dbReference>
<feature type="signal peptide" evidence="6">
    <location>
        <begin position="1"/>
        <end position="27"/>
    </location>
</feature>
<dbReference type="SUPFAM" id="SSF53649">
    <property type="entry name" value="Alkaline phosphatase-like"/>
    <property type="match status" value="1"/>
</dbReference>
<comment type="similarity">
    <text evidence="1">Belongs to the sulfatase family.</text>
</comment>
<proteinExistence type="inferred from homology"/>
<dbReference type="InterPro" id="IPR017850">
    <property type="entry name" value="Alkaline_phosphatase_core_sf"/>
</dbReference>
<comment type="caution">
    <text evidence="8">The sequence shown here is derived from an EMBL/GenBank/DDBJ whole genome shotgun (WGS) entry which is preliminary data.</text>
</comment>
<evidence type="ECO:0000256" key="3">
    <source>
        <dbReference type="ARBA" id="ARBA00022801"/>
    </source>
</evidence>
<feature type="chain" id="PRO_5045171110" evidence="6">
    <location>
        <begin position="28"/>
        <end position="481"/>
    </location>
</feature>
<name>A0ABT4AQB5_9ACTN</name>
<protein>
    <submittedName>
        <fullName evidence="8">Sulfatase</fullName>
    </submittedName>
</protein>
<dbReference type="Pfam" id="PF00884">
    <property type="entry name" value="Sulfatase"/>
    <property type="match status" value="1"/>
</dbReference>
<organism evidence="8 9">
    <name type="scientific">Paractinoplanes pyxinae</name>
    <dbReference type="NCBI Taxonomy" id="2997416"/>
    <lineage>
        <taxon>Bacteria</taxon>
        <taxon>Bacillati</taxon>
        <taxon>Actinomycetota</taxon>
        <taxon>Actinomycetes</taxon>
        <taxon>Micromonosporales</taxon>
        <taxon>Micromonosporaceae</taxon>
        <taxon>Paractinoplanes</taxon>
    </lineage>
</organism>
<evidence type="ECO:0000256" key="1">
    <source>
        <dbReference type="ARBA" id="ARBA00008779"/>
    </source>
</evidence>
<evidence type="ECO:0000256" key="5">
    <source>
        <dbReference type="SAM" id="MobiDB-lite"/>
    </source>
</evidence>
<evidence type="ECO:0000256" key="6">
    <source>
        <dbReference type="SAM" id="SignalP"/>
    </source>
</evidence>
<dbReference type="InterPro" id="IPR024607">
    <property type="entry name" value="Sulfatase_CS"/>
</dbReference>
<accession>A0ABT4AQB5</accession>
<evidence type="ECO:0000313" key="8">
    <source>
        <dbReference type="EMBL" id="MCY1136367.1"/>
    </source>
</evidence>
<evidence type="ECO:0000256" key="4">
    <source>
        <dbReference type="ARBA" id="ARBA00023180"/>
    </source>
</evidence>
<reference evidence="8" key="1">
    <citation type="submission" date="2022-11" db="EMBL/GenBank/DDBJ databases">
        <authorList>
            <person name="Somphong A."/>
            <person name="Phongsopitanun W."/>
        </authorList>
    </citation>
    <scope>NUCLEOTIDE SEQUENCE</scope>
    <source>
        <strain evidence="8">Pm04-4</strain>
    </source>
</reference>
<keyword evidence="2 6" id="KW-0732">Signal</keyword>
<dbReference type="InterPro" id="IPR000917">
    <property type="entry name" value="Sulfatase_N"/>
</dbReference>
<sequence length="481" mass="51497">MRTSLIRAGSALAAALLLFGMTAGACAGPPAGDERSPVNVVFVLTDDLSANLVQYMPNVRALAQDGTTFSQYTVTDSLCCPSRSSILTGRYPHNTGVFTNSGDDGGFHVFQREQERDTFATSLRSRGYRTAMMGKYLNGYQPGEHGVRPGWTEWDVAGGGYGEYNYNLNENGAVRHYGQAPEDYLTTVVEGKAESFITASAEAGEPFLLEVATFTPHGPYVPAPEDKQAFPGLKAPRGPSFDKLPSDAPDWLAGRAPLTAAQTAQLDTAYRKRAQSVLSIDRMIGNLRQTLEKAGVADRTVVVFSSDNGFHLGEHRLTAGKQTAFDHDVHVPLVVAGPGVRGGATVEAPVLNIDLRPTFEQFGGVTPGPAVDGRSLLPWLRDGQAPGWRTTGLVEHHGPGQAADDPDRQAPAGGTPPTYAALRGPDFTYVEYEGGAREYYDRTTDPEELLNTAAKLPAARATELHEKLESLRGCRGAEGCG</sequence>
<dbReference type="EMBL" id="JAPNTZ010000001">
    <property type="protein sequence ID" value="MCY1136367.1"/>
    <property type="molecule type" value="Genomic_DNA"/>
</dbReference>